<evidence type="ECO:0000313" key="4">
    <source>
        <dbReference type="EMBL" id="KAG9446976.1"/>
    </source>
</evidence>
<protein>
    <submittedName>
        <fullName evidence="4">Uncharacterized protein</fullName>
    </submittedName>
</protein>
<comment type="subcellular location">
    <subcellularLocation>
        <location evidence="1">Endomembrane system</location>
        <topology evidence="1">Multi-pass membrane protein</topology>
    </subcellularLocation>
</comment>
<keyword evidence="3" id="KW-0472">Membrane</keyword>
<dbReference type="EMBL" id="JAINDJ010000005">
    <property type="protein sequence ID" value="KAG9446976.1"/>
    <property type="molecule type" value="Genomic_DNA"/>
</dbReference>
<comment type="caution">
    <text evidence="4">The sequence shown here is derived from an EMBL/GenBank/DDBJ whole genome shotgun (WGS) entry which is preliminary data.</text>
</comment>
<dbReference type="InterPro" id="IPR023298">
    <property type="entry name" value="ATPase_P-typ_TM_dom_sf"/>
</dbReference>
<keyword evidence="5" id="KW-1185">Reference proteome</keyword>
<evidence type="ECO:0000256" key="2">
    <source>
        <dbReference type="ARBA" id="ARBA00022842"/>
    </source>
</evidence>
<sequence>MVTSVGINTEWGLLIASISDDNIGEETPLQVHLNGVATFIGIVGLLVAIFVLVVLLIRYFTGHTKNTEGFVRFKAGKTSFSTTVDGVIKIVTIAVTIVVVVVPEGLPLAVTLTLAYSMRKMMADKALACLLN</sequence>
<dbReference type="GO" id="GO:0005886">
    <property type="term" value="C:plasma membrane"/>
    <property type="evidence" value="ECO:0007669"/>
    <property type="project" value="TreeGrafter"/>
</dbReference>
<name>A0AAV7EEY3_ARIFI</name>
<dbReference type="GO" id="GO:0005388">
    <property type="term" value="F:P-type calcium transporter activity"/>
    <property type="evidence" value="ECO:0007669"/>
    <property type="project" value="TreeGrafter"/>
</dbReference>
<feature type="transmembrane region" description="Helical" evidence="3">
    <location>
        <begin position="36"/>
        <end position="60"/>
    </location>
</feature>
<dbReference type="Proteomes" id="UP000825729">
    <property type="component" value="Unassembled WGS sequence"/>
</dbReference>
<dbReference type="PANTHER" id="PTHR24093:SF369">
    <property type="entry name" value="CALCIUM-TRANSPORTING ATPASE"/>
    <property type="match status" value="1"/>
</dbReference>
<keyword evidence="2" id="KW-0460">Magnesium</keyword>
<keyword evidence="3" id="KW-1133">Transmembrane helix</keyword>
<evidence type="ECO:0000256" key="1">
    <source>
        <dbReference type="ARBA" id="ARBA00004127"/>
    </source>
</evidence>
<feature type="transmembrane region" description="Helical" evidence="3">
    <location>
        <begin position="90"/>
        <end position="116"/>
    </location>
</feature>
<dbReference type="GO" id="GO:0012505">
    <property type="term" value="C:endomembrane system"/>
    <property type="evidence" value="ECO:0007669"/>
    <property type="project" value="UniProtKB-SubCell"/>
</dbReference>
<dbReference type="AlphaFoldDB" id="A0AAV7EEY3"/>
<gene>
    <name evidence="4" type="ORF">H6P81_013104</name>
</gene>
<proteinExistence type="predicted"/>
<evidence type="ECO:0000313" key="5">
    <source>
        <dbReference type="Proteomes" id="UP000825729"/>
    </source>
</evidence>
<dbReference type="PANTHER" id="PTHR24093">
    <property type="entry name" value="CATION TRANSPORTING ATPASE"/>
    <property type="match status" value="1"/>
</dbReference>
<organism evidence="4 5">
    <name type="scientific">Aristolochia fimbriata</name>
    <name type="common">White veined hardy Dutchman's pipe vine</name>
    <dbReference type="NCBI Taxonomy" id="158543"/>
    <lineage>
        <taxon>Eukaryota</taxon>
        <taxon>Viridiplantae</taxon>
        <taxon>Streptophyta</taxon>
        <taxon>Embryophyta</taxon>
        <taxon>Tracheophyta</taxon>
        <taxon>Spermatophyta</taxon>
        <taxon>Magnoliopsida</taxon>
        <taxon>Magnoliidae</taxon>
        <taxon>Piperales</taxon>
        <taxon>Aristolochiaceae</taxon>
        <taxon>Aristolochia</taxon>
    </lineage>
</organism>
<accession>A0AAV7EEY3</accession>
<dbReference type="Gene3D" id="1.20.1110.10">
    <property type="entry name" value="Calcium-transporting ATPase, transmembrane domain"/>
    <property type="match status" value="1"/>
</dbReference>
<dbReference type="SUPFAM" id="SSF81665">
    <property type="entry name" value="Calcium ATPase, transmembrane domain M"/>
    <property type="match status" value="1"/>
</dbReference>
<keyword evidence="3" id="KW-0812">Transmembrane</keyword>
<evidence type="ECO:0000256" key="3">
    <source>
        <dbReference type="SAM" id="Phobius"/>
    </source>
</evidence>
<reference evidence="4 5" key="1">
    <citation type="submission" date="2021-07" db="EMBL/GenBank/DDBJ databases">
        <title>The Aristolochia fimbriata genome: insights into angiosperm evolution, floral development and chemical biosynthesis.</title>
        <authorList>
            <person name="Jiao Y."/>
        </authorList>
    </citation>
    <scope>NUCLEOTIDE SEQUENCE [LARGE SCALE GENOMIC DNA]</scope>
    <source>
        <strain evidence="4">IBCAS-2021</strain>
        <tissue evidence="4">Leaf</tissue>
    </source>
</reference>